<dbReference type="Pfam" id="PF00675">
    <property type="entry name" value="Peptidase_M16"/>
    <property type="match status" value="1"/>
</dbReference>
<dbReference type="Gene3D" id="3.30.830.10">
    <property type="entry name" value="Metalloenzyme, LuxS/M16 peptidase-like"/>
    <property type="match status" value="2"/>
</dbReference>
<dbReference type="InterPro" id="IPR007863">
    <property type="entry name" value="Peptidase_M16_C"/>
</dbReference>
<protein>
    <submittedName>
        <fullName evidence="4">Insulinase family protein</fullName>
    </submittedName>
</protein>
<dbReference type="PANTHER" id="PTHR11851">
    <property type="entry name" value="METALLOPROTEASE"/>
    <property type="match status" value="1"/>
</dbReference>
<feature type="domain" description="Peptidase M16 N-terminal" evidence="2">
    <location>
        <begin position="38"/>
        <end position="182"/>
    </location>
</feature>
<dbReference type="AlphaFoldDB" id="A0ABD4SVQ6"/>
<dbReference type="EMBL" id="JAJAXM010000050">
    <property type="protein sequence ID" value="MCG9027327.1"/>
    <property type="molecule type" value="Genomic_DNA"/>
</dbReference>
<dbReference type="SUPFAM" id="SSF63411">
    <property type="entry name" value="LuxS/MPP-like metallohydrolase"/>
    <property type="match status" value="2"/>
</dbReference>
<feature type="signal peptide" evidence="1">
    <location>
        <begin position="1"/>
        <end position="24"/>
    </location>
</feature>
<evidence type="ECO:0000313" key="5">
    <source>
        <dbReference type="Proteomes" id="UP001200247"/>
    </source>
</evidence>
<sequence>MSANRFLSWLLLAGGALMAGVASAQPIERWTQPDGARVLFVPSHQNPIIDIRIDVDAGSRREAPGRLGVAALTNRLLASGTRKHDEEALSAAWADRSMQYGASVDQDRAAIRLRLLSDAADRRQGVALLNEVLTQPVFPAAALARAKAQTVAGLRQEETSPQAVAYRQFIQTIYGRHPYANEARLTPAAVEAIGREDVRAFWQQHYRPGYMSIAIVGDLTRREAAELAQQLTRGLPRTGAPLPEVPPVPQPAAQRLSQPHVASQASVALGLPLLTRDDPDYYPLVVGNYVLGGGGFDSRLMTELRSKRGLTYGASSMLAPYTAPGEFMVSVSTRKAQADEARRVARETLEKFVADGPSAAELEQAKANIISGFPLRYDSNKKLIEYVAAIGFYNLPLTWLDDYPRAVEQVTPEAVRDAYRRRVGLDHLVEVVVGGSNEPDRSKVEREQEQQ</sequence>
<dbReference type="InterPro" id="IPR011249">
    <property type="entry name" value="Metalloenz_LuxS/M16"/>
</dbReference>
<evidence type="ECO:0000256" key="1">
    <source>
        <dbReference type="SAM" id="SignalP"/>
    </source>
</evidence>
<evidence type="ECO:0000259" key="3">
    <source>
        <dbReference type="Pfam" id="PF05193"/>
    </source>
</evidence>
<dbReference type="Pfam" id="PF05193">
    <property type="entry name" value="Peptidase_M16_C"/>
    <property type="match status" value="1"/>
</dbReference>
<comment type="caution">
    <text evidence="4">The sequence shown here is derived from an EMBL/GenBank/DDBJ whole genome shotgun (WGS) entry which is preliminary data.</text>
</comment>
<name>A0ABD4SVQ6_9NEIS</name>
<gene>
    <name evidence="4" type="ORF">LH440_15770</name>
</gene>
<dbReference type="InterPro" id="IPR011765">
    <property type="entry name" value="Pept_M16_N"/>
</dbReference>
<organism evidence="4 5">
    <name type="scientific">Laribacter hongkongensis</name>
    <dbReference type="NCBI Taxonomy" id="168471"/>
    <lineage>
        <taxon>Bacteria</taxon>
        <taxon>Pseudomonadati</taxon>
        <taxon>Pseudomonadota</taxon>
        <taxon>Betaproteobacteria</taxon>
        <taxon>Neisseriales</taxon>
        <taxon>Aquaspirillaceae</taxon>
        <taxon>Laribacter</taxon>
    </lineage>
</organism>
<evidence type="ECO:0000259" key="2">
    <source>
        <dbReference type="Pfam" id="PF00675"/>
    </source>
</evidence>
<dbReference type="Proteomes" id="UP001200247">
    <property type="component" value="Unassembled WGS sequence"/>
</dbReference>
<dbReference type="PANTHER" id="PTHR11851:SF224">
    <property type="entry name" value="PROCESSING PROTEASE"/>
    <property type="match status" value="1"/>
</dbReference>
<dbReference type="RefSeq" id="WP_239887826.1">
    <property type="nucleotide sequence ID" value="NZ_JAJAXM010000050.1"/>
</dbReference>
<reference evidence="4 5" key="1">
    <citation type="submission" date="2021-10" db="EMBL/GenBank/DDBJ databases">
        <title>Whole-genome sequencing analysis of Laribacter hongkongensis: virulence gene profiles, carbohydrate-active enzyme prediction, and antimicrobial resistance characterization.</title>
        <authorList>
            <person name="Yuan P."/>
            <person name="Zhan Y."/>
            <person name="Chen D."/>
        </authorList>
    </citation>
    <scope>NUCLEOTIDE SEQUENCE [LARGE SCALE GENOMIC DNA]</scope>
    <source>
        <strain evidence="4 5">W67</strain>
    </source>
</reference>
<accession>A0ABD4SVQ6</accession>
<feature type="domain" description="Peptidase M16 C-terminal" evidence="3">
    <location>
        <begin position="193"/>
        <end position="368"/>
    </location>
</feature>
<evidence type="ECO:0000313" key="4">
    <source>
        <dbReference type="EMBL" id="MCG9027327.1"/>
    </source>
</evidence>
<dbReference type="InterPro" id="IPR050361">
    <property type="entry name" value="MPP/UQCRC_Complex"/>
</dbReference>
<keyword evidence="1" id="KW-0732">Signal</keyword>
<feature type="chain" id="PRO_5044810487" evidence="1">
    <location>
        <begin position="25"/>
        <end position="451"/>
    </location>
</feature>
<proteinExistence type="predicted"/>